<proteinExistence type="predicted"/>
<accession>A0A4Q5N2R9</accession>
<feature type="region of interest" description="Disordered" evidence="1">
    <location>
        <begin position="1"/>
        <end position="67"/>
    </location>
</feature>
<feature type="compositionally biased region" description="Polar residues" evidence="1">
    <location>
        <begin position="39"/>
        <end position="56"/>
    </location>
</feature>
<protein>
    <recommendedName>
        <fullName evidence="4">DUF5302 domain-containing protein</fullName>
    </recommendedName>
</protein>
<gene>
    <name evidence="2" type="ORF">EUA98_03130</name>
</gene>
<organism evidence="2 3">
    <name type="scientific">Pengzhenrongella frigida</name>
    <dbReference type="NCBI Taxonomy" id="1259133"/>
    <lineage>
        <taxon>Bacteria</taxon>
        <taxon>Bacillati</taxon>
        <taxon>Actinomycetota</taxon>
        <taxon>Actinomycetes</taxon>
        <taxon>Micrococcales</taxon>
        <taxon>Pengzhenrongella</taxon>
    </lineage>
</organism>
<evidence type="ECO:0008006" key="4">
    <source>
        <dbReference type="Google" id="ProtNLM"/>
    </source>
</evidence>
<name>A0A4Q5N2R9_9MICO</name>
<evidence type="ECO:0000256" key="1">
    <source>
        <dbReference type="SAM" id="MobiDB-lite"/>
    </source>
</evidence>
<evidence type="ECO:0000313" key="3">
    <source>
        <dbReference type="Proteomes" id="UP000293764"/>
    </source>
</evidence>
<dbReference type="EMBL" id="SDWW01000005">
    <property type="protein sequence ID" value="RYV52469.1"/>
    <property type="molecule type" value="Genomic_DNA"/>
</dbReference>
<feature type="compositionally biased region" description="Basic and acidic residues" evidence="1">
    <location>
        <begin position="17"/>
        <end position="31"/>
    </location>
</feature>
<dbReference type="OrthoDB" id="4319558at2"/>
<comment type="caution">
    <text evidence="2">The sequence shown here is derived from an EMBL/GenBank/DDBJ whole genome shotgun (WGS) entry which is preliminary data.</text>
</comment>
<dbReference type="Pfam" id="PF17227">
    <property type="entry name" value="DUF5302"/>
    <property type="match status" value="1"/>
</dbReference>
<dbReference type="RefSeq" id="WP_130101209.1">
    <property type="nucleotide sequence ID" value="NZ_SDWW01000005.1"/>
</dbReference>
<dbReference type="InterPro" id="IPR035172">
    <property type="entry name" value="DUF5302"/>
</dbReference>
<keyword evidence="3" id="KW-1185">Reference proteome</keyword>
<sequence length="67" mass="7127">MSQQEHEDAATDGGVSEDAKAKFREALDRKKAGQHKTADGQSNTGNVHGSETSGPAQRTFRRRAGSA</sequence>
<evidence type="ECO:0000313" key="2">
    <source>
        <dbReference type="EMBL" id="RYV52469.1"/>
    </source>
</evidence>
<reference evidence="2 3" key="1">
    <citation type="submission" date="2019-01" db="EMBL/GenBank/DDBJ databases">
        <title>Novel species of Cellulomonas.</title>
        <authorList>
            <person name="Liu Q."/>
            <person name="Xin Y.-H."/>
        </authorList>
    </citation>
    <scope>NUCLEOTIDE SEQUENCE [LARGE SCALE GENOMIC DNA]</scope>
    <source>
        <strain evidence="2 3">HLT2-17</strain>
    </source>
</reference>
<dbReference type="Proteomes" id="UP000293764">
    <property type="component" value="Unassembled WGS sequence"/>
</dbReference>
<dbReference type="AlphaFoldDB" id="A0A4Q5N2R9"/>